<dbReference type="OrthoDB" id="9793626at2"/>
<sequence length="330" mass="34413">MPGSAPRVLVTPRSLTASGHPALERLGEAGFEVVCSTPGRQPDEHELARLVPTCVGWLAGVEPVSPAVIRASTQLRAISRNGVGVDNLPMDVIAERGIVVRTADGANAAGVAELALGLMFACLRHIPLANAGIKAGGWPRFRGGEIRGREIGIVGCGAIGREVARLVTALGARVIAFDPMEPDLGLPPDRFSYAGLHGVLDRAQVVTLHCPPPRDGRALIGEAEIARMRPGVFLINTARAGLIDEPAMLAALDRGKVAAYATDVFPEEPPRALSLAGHPRVIATSHIGAFTDESVERATDLAVTNLLESLSAAGAHPAAQPDVQPAPHAR</sequence>
<evidence type="ECO:0000313" key="8">
    <source>
        <dbReference type="EMBL" id="SHO66659.1"/>
    </source>
</evidence>
<evidence type="ECO:0000256" key="1">
    <source>
        <dbReference type="ARBA" id="ARBA00005854"/>
    </source>
</evidence>
<reference evidence="8 9" key="1">
    <citation type="submission" date="2016-12" db="EMBL/GenBank/DDBJ databases">
        <authorList>
            <person name="Song W.-J."/>
            <person name="Kurnit D.M."/>
        </authorList>
    </citation>
    <scope>NUCLEOTIDE SEQUENCE [LARGE SCALE GENOMIC DNA]</scope>
    <source>
        <strain evidence="8 9">DSM 19599</strain>
    </source>
</reference>
<dbReference type="GO" id="GO:0008652">
    <property type="term" value="P:amino acid biosynthetic process"/>
    <property type="evidence" value="ECO:0007669"/>
    <property type="project" value="UniProtKB-KW"/>
</dbReference>
<dbReference type="Pfam" id="PF00389">
    <property type="entry name" value="2-Hacid_dh"/>
    <property type="match status" value="1"/>
</dbReference>
<evidence type="ECO:0008006" key="10">
    <source>
        <dbReference type="Google" id="ProtNLM"/>
    </source>
</evidence>
<dbReference type="PANTHER" id="PTHR42789">
    <property type="entry name" value="D-ISOMER SPECIFIC 2-HYDROXYACID DEHYDROGENASE FAMILY PROTEIN (AFU_ORTHOLOGUE AFUA_6G10090)"/>
    <property type="match status" value="1"/>
</dbReference>
<keyword evidence="4" id="KW-0520">NAD</keyword>
<dbReference type="InterPro" id="IPR006139">
    <property type="entry name" value="D-isomer_2_OHA_DH_cat_dom"/>
</dbReference>
<dbReference type="InterPro" id="IPR036291">
    <property type="entry name" value="NAD(P)-bd_dom_sf"/>
</dbReference>
<dbReference type="AlphaFoldDB" id="A0A1M7ZPB1"/>
<dbReference type="RefSeq" id="WP_073630744.1">
    <property type="nucleotide sequence ID" value="NZ_FRXO01000007.1"/>
</dbReference>
<evidence type="ECO:0000256" key="2">
    <source>
        <dbReference type="ARBA" id="ARBA00022605"/>
    </source>
</evidence>
<keyword evidence="9" id="KW-1185">Reference proteome</keyword>
<dbReference type="Proteomes" id="UP000186406">
    <property type="component" value="Unassembled WGS sequence"/>
</dbReference>
<feature type="domain" description="D-isomer specific 2-hydroxyacid dehydrogenase NAD-binding" evidence="7">
    <location>
        <begin position="116"/>
        <end position="288"/>
    </location>
</feature>
<dbReference type="InterPro" id="IPR029752">
    <property type="entry name" value="D-isomer_DH_CS1"/>
</dbReference>
<dbReference type="EMBL" id="FRXO01000007">
    <property type="protein sequence ID" value="SHO66659.1"/>
    <property type="molecule type" value="Genomic_DNA"/>
</dbReference>
<evidence type="ECO:0000259" key="7">
    <source>
        <dbReference type="Pfam" id="PF02826"/>
    </source>
</evidence>
<keyword evidence="2" id="KW-0028">Amino-acid biosynthesis</keyword>
<evidence type="ECO:0000259" key="6">
    <source>
        <dbReference type="Pfam" id="PF00389"/>
    </source>
</evidence>
<evidence type="ECO:0000256" key="4">
    <source>
        <dbReference type="ARBA" id="ARBA00023027"/>
    </source>
</evidence>
<dbReference type="GO" id="GO:0051287">
    <property type="term" value="F:NAD binding"/>
    <property type="evidence" value="ECO:0007669"/>
    <property type="project" value="InterPro"/>
</dbReference>
<organism evidence="8 9">
    <name type="scientific">Pseudoxanthobacter soli DSM 19599</name>
    <dbReference type="NCBI Taxonomy" id="1123029"/>
    <lineage>
        <taxon>Bacteria</taxon>
        <taxon>Pseudomonadati</taxon>
        <taxon>Pseudomonadota</taxon>
        <taxon>Alphaproteobacteria</taxon>
        <taxon>Hyphomicrobiales</taxon>
        <taxon>Segnochrobactraceae</taxon>
        <taxon>Pseudoxanthobacter</taxon>
    </lineage>
</organism>
<evidence type="ECO:0000313" key="9">
    <source>
        <dbReference type="Proteomes" id="UP000186406"/>
    </source>
</evidence>
<dbReference type="STRING" id="1123029.SAMN02745172_03318"/>
<dbReference type="GO" id="GO:0016616">
    <property type="term" value="F:oxidoreductase activity, acting on the CH-OH group of donors, NAD or NADP as acceptor"/>
    <property type="evidence" value="ECO:0007669"/>
    <property type="project" value="InterPro"/>
</dbReference>
<dbReference type="InterPro" id="IPR006140">
    <property type="entry name" value="D-isomer_DH_NAD-bd"/>
</dbReference>
<dbReference type="Pfam" id="PF02826">
    <property type="entry name" value="2-Hacid_dh_C"/>
    <property type="match status" value="1"/>
</dbReference>
<dbReference type="SUPFAM" id="SSF51735">
    <property type="entry name" value="NAD(P)-binding Rossmann-fold domains"/>
    <property type="match status" value="1"/>
</dbReference>
<feature type="domain" description="D-isomer specific 2-hydroxyacid dehydrogenase catalytic" evidence="6">
    <location>
        <begin position="20"/>
        <end position="310"/>
    </location>
</feature>
<gene>
    <name evidence="8" type="ORF">SAMN02745172_03318</name>
</gene>
<dbReference type="CDD" id="cd12172">
    <property type="entry name" value="PGDH_like_2"/>
    <property type="match status" value="1"/>
</dbReference>
<dbReference type="Gene3D" id="3.40.50.720">
    <property type="entry name" value="NAD(P)-binding Rossmann-like Domain"/>
    <property type="match status" value="2"/>
</dbReference>
<name>A0A1M7ZPB1_9HYPH</name>
<proteinExistence type="inferred from homology"/>
<dbReference type="SUPFAM" id="SSF52283">
    <property type="entry name" value="Formate/glycerate dehydrogenase catalytic domain-like"/>
    <property type="match status" value="1"/>
</dbReference>
<accession>A0A1M7ZPB1</accession>
<keyword evidence="3 5" id="KW-0560">Oxidoreductase</keyword>
<dbReference type="PANTHER" id="PTHR42789:SF1">
    <property type="entry name" value="D-ISOMER SPECIFIC 2-HYDROXYACID DEHYDROGENASE FAMILY PROTEIN (AFU_ORTHOLOGUE AFUA_6G10090)"/>
    <property type="match status" value="1"/>
</dbReference>
<protein>
    <recommendedName>
        <fullName evidence="10">D-3-phosphoglycerate dehydrogenase</fullName>
    </recommendedName>
</protein>
<evidence type="ECO:0000256" key="3">
    <source>
        <dbReference type="ARBA" id="ARBA00023002"/>
    </source>
</evidence>
<comment type="similarity">
    <text evidence="1 5">Belongs to the D-isomer specific 2-hydroxyacid dehydrogenase family.</text>
</comment>
<dbReference type="PROSITE" id="PS00065">
    <property type="entry name" value="D_2_HYDROXYACID_DH_1"/>
    <property type="match status" value="1"/>
</dbReference>
<dbReference type="InterPro" id="IPR050857">
    <property type="entry name" value="D-2-hydroxyacid_DH"/>
</dbReference>
<evidence type="ECO:0000256" key="5">
    <source>
        <dbReference type="RuleBase" id="RU003719"/>
    </source>
</evidence>